<evidence type="ECO:0000313" key="8">
    <source>
        <dbReference type="Proteomes" id="UP000001070"/>
    </source>
</evidence>
<name>B4JVT4_DROGR</name>
<dbReference type="InParanoid" id="B4JVT4"/>
<gene>
    <name evidence="7" type="primary">Dgri\GH22912</name>
    <name evidence="7" type="ORF">Dgri_GH22912</name>
</gene>
<keyword evidence="4" id="KW-0175">Coiled coil</keyword>
<feature type="region of interest" description="Disordered" evidence="5">
    <location>
        <begin position="31"/>
        <end position="70"/>
    </location>
</feature>
<dbReference type="GO" id="GO:0098793">
    <property type="term" value="C:presynapse"/>
    <property type="evidence" value="ECO:0007669"/>
    <property type="project" value="GOC"/>
</dbReference>
<organism evidence="8">
    <name type="scientific">Drosophila grimshawi</name>
    <name type="common">Hawaiian fruit fly</name>
    <name type="synonym">Idiomyia grimshawi</name>
    <dbReference type="NCBI Taxonomy" id="7222"/>
    <lineage>
        <taxon>Eukaryota</taxon>
        <taxon>Metazoa</taxon>
        <taxon>Ecdysozoa</taxon>
        <taxon>Arthropoda</taxon>
        <taxon>Hexapoda</taxon>
        <taxon>Insecta</taxon>
        <taxon>Pterygota</taxon>
        <taxon>Neoptera</taxon>
        <taxon>Endopterygota</taxon>
        <taxon>Diptera</taxon>
        <taxon>Brachycera</taxon>
        <taxon>Muscomorpha</taxon>
        <taxon>Ephydroidea</taxon>
        <taxon>Drosophilidae</taxon>
        <taxon>Drosophila</taxon>
        <taxon>Hawaiian Drosophila</taxon>
    </lineage>
</organism>
<dbReference type="GO" id="GO:0031629">
    <property type="term" value="P:synaptic vesicle fusion to presynaptic active zone membrane"/>
    <property type="evidence" value="ECO:0007669"/>
    <property type="project" value="TreeGrafter"/>
</dbReference>
<dbReference type="GO" id="GO:0031201">
    <property type="term" value="C:SNARE complex"/>
    <property type="evidence" value="ECO:0007669"/>
    <property type="project" value="EnsemblMetazoa"/>
</dbReference>
<dbReference type="FunFam" id="1.20.5.110:FF:000079">
    <property type="entry name" value="synaptosomal-associated protein 29"/>
    <property type="match status" value="1"/>
</dbReference>
<dbReference type="PROSITE" id="PS50192">
    <property type="entry name" value="T_SNARE"/>
    <property type="match status" value="2"/>
</dbReference>
<dbReference type="AlphaFoldDB" id="B4JVT4"/>
<dbReference type="FunCoup" id="B4JVT4">
    <property type="interactions" value="886"/>
</dbReference>
<feature type="compositionally biased region" description="Polar residues" evidence="5">
    <location>
        <begin position="143"/>
        <end position="166"/>
    </location>
</feature>
<feature type="compositionally biased region" description="Basic and acidic residues" evidence="5">
    <location>
        <begin position="192"/>
        <end position="207"/>
    </location>
</feature>
<feature type="domain" description="T-SNARE coiled-coil homology" evidence="6">
    <location>
        <begin position="222"/>
        <end position="284"/>
    </location>
</feature>
<accession>B4JVT4</accession>
<reference evidence="7 8" key="1">
    <citation type="journal article" date="2007" name="Nature">
        <title>Evolution of genes and genomes on the Drosophila phylogeny.</title>
        <authorList>
            <consortium name="Drosophila 12 Genomes Consortium"/>
            <person name="Clark A.G."/>
            <person name="Eisen M.B."/>
            <person name="Smith D.R."/>
            <person name="Bergman C.M."/>
            <person name="Oliver B."/>
            <person name="Markow T.A."/>
            <person name="Kaufman T.C."/>
            <person name="Kellis M."/>
            <person name="Gelbart W."/>
            <person name="Iyer V.N."/>
            <person name="Pollard D.A."/>
            <person name="Sackton T.B."/>
            <person name="Larracuente A.M."/>
            <person name="Singh N.D."/>
            <person name="Abad J.P."/>
            <person name="Abt D.N."/>
            <person name="Adryan B."/>
            <person name="Aguade M."/>
            <person name="Akashi H."/>
            <person name="Anderson W.W."/>
            <person name="Aquadro C.F."/>
            <person name="Ardell D.H."/>
            <person name="Arguello R."/>
            <person name="Artieri C.G."/>
            <person name="Barbash D.A."/>
            <person name="Barker D."/>
            <person name="Barsanti P."/>
            <person name="Batterham P."/>
            <person name="Batzoglou S."/>
            <person name="Begun D."/>
            <person name="Bhutkar A."/>
            <person name="Blanco E."/>
            <person name="Bosak S.A."/>
            <person name="Bradley R.K."/>
            <person name="Brand A.D."/>
            <person name="Brent M.R."/>
            <person name="Brooks A.N."/>
            <person name="Brown R.H."/>
            <person name="Butlin R.K."/>
            <person name="Caggese C."/>
            <person name="Calvi B.R."/>
            <person name="Bernardo de Carvalho A."/>
            <person name="Caspi A."/>
            <person name="Castrezana S."/>
            <person name="Celniker S.E."/>
            <person name="Chang J.L."/>
            <person name="Chapple C."/>
            <person name="Chatterji S."/>
            <person name="Chinwalla A."/>
            <person name="Civetta A."/>
            <person name="Clifton S.W."/>
            <person name="Comeron J.M."/>
            <person name="Costello J.C."/>
            <person name="Coyne J.A."/>
            <person name="Daub J."/>
            <person name="David R.G."/>
            <person name="Delcher A.L."/>
            <person name="Delehaunty K."/>
            <person name="Do C.B."/>
            <person name="Ebling H."/>
            <person name="Edwards K."/>
            <person name="Eickbush T."/>
            <person name="Evans J.D."/>
            <person name="Filipski A."/>
            <person name="Findeiss S."/>
            <person name="Freyhult E."/>
            <person name="Fulton L."/>
            <person name="Fulton R."/>
            <person name="Garcia A.C."/>
            <person name="Gardiner A."/>
            <person name="Garfield D.A."/>
            <person name="Garvin B.E."/>
            <person name="Gibson G."/>
            <person name="Gilbert D."/>
            <person name="Gnerre S."/>
            <person name="Godfrey J."/>
            <person name="Good R."/>
            <person name="Gotea V."/>
            <person name="Gravely B."/>
            <person name="Greenberg A.J."/>
            <person name="Griffiths-Jones S."/>
            <person name="Gross S."/>
            <person name="Guigo R."/>
            <person name="Gustafson E.A."/>
            <person name="Haerty W."/>
            <person name="Hahn M.W."/>
            <person name="Halligan D.L."/>
            <person name="Halpern A.L."/>
            <person name="Halter G.M."/>
            <person name="Han M.V."/>
            <person name="Heger A."/>
            <person name="Hillier L."/>
            <person name="Hinrichs A.S."/>
            <person name="Holmes I."/>
            <person name="Hoskins R.A."/>
            <person name="Hubisz M.J."/>
            <person name="Hultmark D."/>
            <person name="Huntley M.A."/>
            <person name="Jaffe D.B."/>
            <person name="Jagadeeshan S."/>
            <person name="Jeck W.R."/>
            <person name="Johnson J."/>
            <person name="Jones C.D."/>
            <person name="Jordan W.C."/>
            <person name="Karpen G.H."/>
            <person name="Kataoka E."/>
            <person name="Keightley P.D."/>
            <person name="Kheradpour P."/>
            <person name="Kirkness E.F."/>
            <person name="Koerich L.B."/>
            <person name="Kristiansen K."/>
            <person name="Kudrna D."/>
            <person name="Kulathinal R.J."/>
            <person name="Kumar S."/>
            <person name="Kwok R."/>
            <person name="Lander E."/>
            <person name="Langley C.H."/>
            <person name="Lapoint R."/>
            <person name="Lazzaro B.P."/>
            <person name="Lee S.J."/>
            <person name="Levesque L."/>
            <person name="Li R."/>
            <person name="Lin C.F."/>
            <person name="Lin M.F."/>
            <person name="Lindblad-Toh K."/>
            <person name="Llopart A."/>
            <person name="Long M."/>
            <person name="Low L."/>
            <person name="Lozovsky E."/>
            <person name="Lu J."/>
            <person name="Luo M."/>
            <person name="Machado C.A."/>
            <person name="Makalowski W."/>
            <person name="Marzo M."/>
            <person name="Matsuda M."/>
            <person name="Matzkin L."/>
            <person name="McAllister B."/>
            <person name="McBride C.S."/>
            <person name="McKernan B."/>
            <person name="McKernan K."/>
            <person name="Mendez-Lago M."/>
            <person name="Minx P."/>
            <person name="Mollenhauer M.U."/>
            <person name="Montooth K."/>
            <person name="Mount S.M."/>
            <person name="Mu X."/>
            <person name="Myers E."/>
            <person name="Negre B."/>
            <person name="Newfeld S."/>
            <person name="Nielsen R."/>
            <person name="Noor M.A."/>
            <person name="O'Grady P."/>
            <person name="Pachter L."/>
            <person name="Papaceit M."/>
            <person name="Parisi M.J."/>
            <person name="Parisi M."/>
            <person name="Parts L."/>
            <person name="Pedersen J.S."/>
            <person name="Pesole G."/>
            <person name="Phillippy A.M."/>
            <person name="Ponting C.P."/>
            <person name="Pop M."/>
            <person name="Porcelli D."/>
            <person name="Powell J.R."/>
            <person name="Prohaska S."/>
            <person name="Pruitt K."/>
            <person name="Puig M."/>
            <person name="Quesneville H."/>
            <person name="Ram K.R."/>
            <person name="Rand D."/>
            <person name="Rasmussen M.D."/>
            <person name="Reed L.K."/>
            <person name="Reenan R."/>
            <person name="Reily A."/>
            <person name="Remington K.A."/>
            <person name="Rieger T.T."/>
            <person name="Ritchie M.G."/>
            <person name="Robin C."/>
            <person name="Rogers Y.H."/>
            <person name="Rohde C."/>
            <person name="Rozas J."/>
            <person name="Rubenfield M.J."/>
            <person name="Ruiz A."/>
            <person name="Russo S."/>
            <person name="Salzberg S.L."/>
            <person name="Sanchez-Gracia A."/>
            <person name="Saranga D.J."/>
            <person name="Sato H."/>
            <person name="Schaeffer S.W."/>
            <person name="Schatz M.C."/>
            <person name="Schlenke T."/>
            <person name="Schwartz R."/>
            <person name="Segarra C."/>
            <person name="Singh R.S."/>
            <person name="Sirot L."/>
            <person name="Sirota M."/>
            <person name="Sisneros N.B."/>
            <person name="Smith C.D."/>
            <person name="Smith T.F."/>
            <person name="Spieth J."/>
            <person name="Stage D.E."/>
            <person name="Stark A."/>
            <person name="Stephan W."/>
            <person name="Strausberg R.L."/>
            <person name="Strempel S."/>
            <person name="Sturgill D."/>
            <person name="Sutton G."/>
            <person name="Sutton G.G."/>
            <person name="Tao W."/>
            <person name="Teichmann S."/>
            <person name="Tobari Y.N."/>
            <person name="Tomimura Y."/>
            <person name="Tsolas J.M."/>
            <person name="Valente V.L."/>
            <person name="Venter E."/>
            <person name="Venter J.C."/>
            <person name="Vicario S."/>
            <person name="Vieira F.G."/>
            <person name="Vilella A.J."/>
            <person name="Villasante A."/>
            <person name="Walenz B."/>
            <person name="Wang J."/>
            <person name="Wasserman M."/>
            <person name="Watts T."/>
            <person name="Wilson D."/>
            <person name="Wilson R.K."/>
            <person name="Wing R.A."/>
            <person name="Wolfner M.F."/>
            <person name="Wong A."/>
            <person name="Wong G.K."/>
            <person name="Wu C.I."/>
            <person name="Wu G."/>
            <person name="Yamamoto D."/>
            <person name="Yang H.P."/>
            <person name="Yang S.P."/>
            <person name="Yorke J.A."/>
            <person name="Yoshida K."/>
            <person name="Zdobnov E."/>
            <person name="Zhang P."/>
            <person name="Zhang Y."/>
            <person name="Zimin A.V."/>
            <person name="Baldwin J."/>
            <person name="Abdouelleil A."/>
            <person name="Abdulkadir J."/>
            <person name="Abebe A."/>
            <person name="Abera B."/>
            <person name="Abreu J."/>
            <person name="Acer S.C."/>
            <person name="Aftuck L."/>
            <person name="Alexander A."/>
            <person name="An P."/>
            <person name="Anderson E."/>
            <person name="Anderson S."/>
            <person name="Arachi H."/>
            <person name="Azer M."/>
            <person name="Bachantsang P."/>
            <person name="Barry A."/>
            <person name="Bayul T."/>
            <person name="Berlin A."/>
            <person name="Bessette D."/>
            <person name="Bloom T."/>
            <person name="Blye J."/>
            <person name="Boguslavskiy L."/>
            <person name="Bonnet C."/>
            <person name="Boukhgalter B."/>
            <person name="Bourzgui I."/>
            <person name="Brown A."/>
            <person name="Cahill P."/>
            <person name="Channer S."/>
            <person name="Cheshatsang Y."/>
            <person name="Chuda L."/>
            <person name="Citroen M."/>
            <person name="Collymore A."/>
            <person name="Cooke P."/>
            <person name="Costello M."/>
            <person name="D'Aco K."/>
            <person name="Daza R."/>
            <person name="De Haan G."/>
            <person name="DeGray S."/>
            <person name="DeMaso C."/>
            <person name="Dhargay N."/>
            <person name="Dooley K."/>
            <person name="Dooley E."/>
            <person name="Doricent M."/>
            <person name="Dorje P."/>
            <person name="Dorjee K."/>
            <person name="Dupes A."/>
            <person name="Elong R."/>
            <person name="Falk J."/>
            <person name="Farina A."/>
            <person name="Faro S."/>
            <person name="Ferguson D."/>
            <person name="Fisher S."/>
            <person name="Foley C.D."/>
            <person name="Franke A."/>
            <person name="Friedrich D."/>
            <person name="Gadbois L."/>
            <person name="Gearin G."/>
            <person name="Gearin C.R."/>
            <person name="Giannoukos G."/>
            <person name="Goode T."/>
            <person name="Graham J."/>
            <person name="Grandbois E."/>
            <person name="Grewal S."/>
            <person name="Gyaltsen K."/>
            <person name="Hafez N."/>
            <person name="Hagos B."/>
            <person name="Hall J."/>
            <person name="Henson C."/>
            <person name="Hollinger A."/>
            <person name="Honan T."/>
            <person name="Huard M.D."/>
            <person name="Hughes L."/>
            <person name="Hurhula B."/>
            <person name="Husby M.E."/>
            <person name="Kamat A."/>
            <person name="Kanga B."/>
            <person name="Kashin S."/>
            <person name="Khazanovich D."/>
            <person name="Kisner P."/>
            <person name="Lance K."/>
            <person name="Lara M."/>
            <person name="Lee W."/>
            <person name="Lennon N."/>
            <person name="Letendre F."/>
            <person name="LeVine R."/>
            <person name="Lipovsky A."/>
            <person name="Liu X."/>
            <person name="Liu J."/>
            <person name="Liu S."/>
            <person name="Lokyitsang T."/>
            <person name="Lokyitsang Y."/>
            <person name="Lubonja R."/>
            <person name="Lui A."/>
            <person name="MacDonald P."/>
            <person name="Magnisalis V."/>
            <person name="Maru K."/>
            <person name="Matthews C."/>
            <person name="McCusker W."/>
            <person name="McDonough S."/>
            <person name="Mehta T."/>
            <person name="Meldrim J."/>
            <person name="Meneus L."/>
            <person name="Mihai O."/>
            <person name="Mihalev A."/>
            <person name="Mihova T."/>
            <person name="Mittelman R."/>
            <person name="Mlenga V."/>
            <person name="Montmayeur A."/>
            <person name="Mulrain L."/>
            <person name="Navidi A."/>
            <person name="Naylor J."/>
            <person name="Negash T."/>
            <person name="Nguyen T."/>
            <person name="Nguyen N."/>
            <person name="Nicol R."/>
            <person name="Norbu C."/>
            <person name="Norbu N."/>
            <person name="Novod N."/>
            <person name="O'Neill B."/>
            <person name="Osman S."/>
            <person name="Markiewicz E."/>
            <person name="Oyono O.L."/>
            <person name="Patti C."/>
            <person name="Phunkhang P."/>
            <person name="Pierre F."/>
            <person name="Priest M."/>
            <person name="Raghuraman S."/>
            <person name="Rege F."/>
            <person name="Reyes R."/>
            <person name="Rise C."/>
            <person name="Rogov P."/>
            <person name="Ross K."/>
            <person name="Ryan E."/>
            <person name="Settipalli S."/>
            <person name="Shea T."/>
            <person name="Sherpa N."/>
            <person name="Shi L."/>
            <person name="Shih D."/>
            <person name="Sparrow T."/>
            <person name="Spaulding J."/>
            <person name="Stalker J."/>
            <person name="Stange-Thomann N."/>
            <person name="Stavropoulos S."/>
            <person name="Stone C."/>
            <person name="Strader C."/>
            <person name="Tesfaye S."/>
            <person name="Thomson T."/>
            <person name="Thoulutsang Y."/>
            <person name="Thoulutsang D."/>
            <person name="Topham K."/>
            <person name="Topping I."/>
            <person name="Tsamla T."/>
            <person name="Vassiliev H."/>
            <person name="Vo A."/>
            <person name="Wangchuk T."/>
            <person name="Wangdi T."/>
            <person name="Weiand M."/>
            <person name="Wilkinson J."/>
            <person name="Wilson A."/>
            <person name="Yadav S."/>
            <person name="Young G."/>
            <person name="Yu Q."/>
            <person name="Zembek L."/>
            <person name="Zhong D."/>
            <person name="Zimmer A."/>
            <person name="Zwirko Z."/>
            <person name="Jaffe D.B."/>
            <person name="Alvarez P."/>
            <person name="Brockman W."/>
            <person name="Butler J."/>
            <person name="Chin C."/>
            <person name="Gnerre S."/>
            <person name="Grabherr M."/>
            <person name="Kleber M."/>
            <person name="Mauceli E."/>
            <person name="MacCallum I."/>
        </authorList>
    </citation>
    <scope>NUCLEOTIDE SEQUENCE [LARGE SCALE GENOMIC DNA]</scope>
    <source>
        <strain evidence="8">Tucson 15287-2541.00</strain>
    </source>
</reference>
<feature type="compositionally biased region" description="Polar residues" evidence="5">
    <location>
        <begin position="53"/>
        <end position="62"/>
    </location>
</feature>
<dbReference type="GO" id="GO:0015031">
    <property type="term" value="P:protein transport"/>
    <property type="evidence" value="ECO:0007669"/>
    <property type="project" value="UniProtKB-KW"/>
</dbReference>
<dbReference type="eggNOG" id="KOG3065">
    <property type="taxonomic scope" value="Eukaryota"/>
</dbReference>
<evidence type="ECO:0000259" key="6">
    <source>
        <dbReference type="PROSITE" id="PS50192"/>
    </source>
</evidence>
<evidence type="ECO:0000256" key="1">
    <source>
        <dbReference type="ARBA" id="ARBA00009480"/>
    </source>
</evidence>
<dbReference type="PANTHER" id="PTHR19305:SF9">
    <property type="entry name" value="SYNAPTOSOMAL-ASSOCIATED PROTEIN 29"/>
    <property type="match status" value="1"/>
</dbReference>
<dbReference type="HOGENOM" id="CLU_069907_0_0_1"/>
<dbReference type="EMBL" id="CH916375">
    <property type="protein sequence ID" value="EDV98072.1"/>
    <property type="molecule type" value="Genomic_DNA"/>
</dbReference>
<evidence type="ECO:0000256" key="5">
    <source>
        <dbReference type="SAM" id="MobiDB-lite"/>
    </source>
</evidence>
<dbReference type="FunFam" id="1.20.5.110:FF:000041">
    <property type="entry name" value="Synaptosomal-associated protein 29"/>
    <property type="match status" value="1"/>
</dbReference>
<dbReference type="InterPro" id="IPR000727">
    <property type="entry name" value="T_SNARE_dom"/>
</dbReference>
<dbReference type="SUPFAM" id="SSF58038">
    <property type="entry name" value="SNARE fusion complex"/>
    <property type="match status" value="2"/>
</dbReference>
<dbReference type="CDD" id="cd15856">
    <property type="entry name" value="SNARE_SNAP29C"/>
    <property type="match status" value="1"/>
</dbReference>
<dbReference type="PhylomeDB" id="B4JVT4"/>
<evidence type="ECO:0000256" key="2">
    <source>
        <dbReference type="ARBA" id="ARBA00022448"/>
    </source>
</evidence>
<dbReference type="KEGG" id="dgr:6568873"/>
<dbReference type="SMR" id="B4JVT4"/>
<comment type="similarity">
    <text evidence="1">Belongs to the SNAP-25 family.</text>
</comment>
<proteinExistence type="inferred from homology"/>
<dbReference type="GO" id="GO:0160156">
    <property type="term" value="P:secretory granule-lysosome fusion"/>
    <property type="evidence" value="ECO:0007669"/>
    <property type="project" value="EnsemblMetazoa"/>
</dbReference>
<dbReference type="OMA" id="NLDEMCD"/>
<feature type="compositionally biased region" description="Acidic residues" evidence="5">
    <location>
        <begin position="42"/>
        <end position="52"/>
    </location>
</feature>
<dbReference type="GO" id="GO:0005484">
    <property type="term" value="F:SNAP receptor activity"/>
    <property type="evidence" value="ECO:0007669"/>
    <property type="project" value="EnsemblMetazoa"/>
</dbReference>
<dbReference type="SMART" id="SM00397">
    <property type="entry name" value="t_SNARE"/>
    <property type="match status" value="2"/>
</dbReference>
<dbReference type="STRING" id="7222.B4JVT4"/>
<dbReference type="OrthoDB" id="18679at2759"/>
<feature type="domain" description="T-SNARE coiled-coil homology" evidence="6">
    <location>
        <begin position="70"/>
        <end position="132"/>
    </location>
</feature>
<feature type="region of interest" description="Disordered" evidence="5">
    <location>
        <begin position="143"/>
        <end position="222"/>
    </location>
</feature>
<keyword evidence="2" id="KW-0813">Transport</keyword>
<dbReference type="GO" id="GO:0097352">
    <property type="term" value="P:autophagosome maturation"/>
    <property type="evidence" value="ECO:0007669"/>
    <property type="project" value="EnsemblMetazoa"/>
</dbReference>
<dbReference type="GO" id="GO:0030100">
    <property type="term" value="P:regulation of endocytosis"/>
    <property type="evidence" value="ECO:0007669"/>
    <property type="project" value="EnsemblMetazoa"/>
</dbReference>
<dbReference type="CDD" id="cd15887">
    <property type="entry name" value="SNARE_SNAP29N"/>
    <property type="match status" value="1"/>
</dbReference>
<dbReference type="GO" id="GO:0033292">
    <property type="term" value="P:T-tubule organization"/>
    <property type="evidence" value="ECO:0007669"/>
    <property type="project" value="EnsemblMetazoa"/>
</dbReference>
<keyword evidence="3" id="KW-0653">Protein transport</keyword>
<dbReference type="Proteomes" id="UP000001070">
    <property type="component" value="Unassembled WGS sequence"/>
</dbReference>
<evidence type="ECO:0000256" key="3">
    <source>
        <dbReference type="ARBA" id="ARBA00022927"/>
    </source>
</evidence>
<evidence type="ECO:0000256" key="4">
    <source>
        <dbReference type="ARBA" id="ARBA00023054"/>
    </source>
</evidence>
<protein>
    <submittedName>
        <fullName evidence="7">GH22912</fullName>
    </submittedName>
</protein>
<dbReference type="GO" id="GO:0005886">
    <property type="term" value="C:plasma membrane"/>
    <property type="evidence" value="ECO:0007669"/>
    <property type="project" value="TreeGrafter"/>
</dbReference>
<dbReference type="Gene3D" id="1.20.5.110">
    <property type="match status" value="2"/>
</dbReference>
<sequence length="287" mass="32234">MAHNYLQPVNNHFDMDKFADVDDDLFLRNNRKNRAPRSTNPFDDDDDGDGEVSESSSTTAQRQAYAEKRRDIEQRTLDSTQKSLGLLYETEEVGKATAVELARQREQLEKTSHNLDEINSTLRFSQRHLNGLKSVFGGLKNYLSGSRDQPPTATGSPTSSQETNCNASVVTGGGVGAGAIPKQHPQAMSPTERYDNHPVSRIRDDSSSYHQRQAQAQQRAANPFQHQLESNLDDMCDNLSRLKFLATDLGTEIESQNGLLDNMNYKIESVDLKMNKQNKDMNKLLKK</sequence>
<dbReference type="PANTHER" id="PTHR19305">
    <property type="entry name" value="SYNAPTOSOMAL ASSOCIATED PROTEIN"/>
    <property type="match status" value="1"/>
</dbReference>
<keyword evidence="8" id="KW-1185">Reference proteome</keyword>
<dbReference type="GO" id="GO:0007030">
    <property type="term" value="P:Golgi organization"/>
    <property type="evidence" value="ECO:0007669"/>
    <property type="project" value="EnsemblMetazoa"/>
</dbReference>
<dbReference type="GO" id="GO:1903531">
    <property type="term" value="P:negative regulation of secretion by cell"/>
    <property type="evidence" value="ECO:0007669"/>
    <property type="project" value="EnsemblMetazoa"/>
</dbReference>
<feature type="compositionally biased region" description="Low complexity" evidence="5">
    <location>
        <begin position="211"/>
        <end position="221"/>
    </location>
</feature>
<dbReference type="GO" id="GO:0019905">
    <property type="term" value="F:syntaxin binding"/>
    <property type="evidence" value="ECO:0007669"/>
    <property type="project" value="TreeGrafter"/>
</dbReference>
<evidence type="ECO:0000313" key="7">
    <source>
        <dbReference type="EMBL" id="EDV98072.1"/>
    </source>
</evidence>
<dbReference type="GO" id="GO:0016082">
    <property type="term" value="P:synaptic vesicle priming"/>
    <property type="evidence" value="ECO:0007669"/>
    <property type="project" value="TreeGrafter"/>
</dbReference>